<dbReference type="AlphaFoldDB" id="A0A834NTK8"/>
<keyword evidence="3" id="KW-1185">Reference proteome</keyword>
<gene>
    <name evidence="2" type="ORF">HZH68_000340</name>
</gene>
<sequence length="168" mass="18929">MLIREAKVNERDPDGGGCQERWQLVVVNSSHRCWHNSPGSTRTLDEGNPPVDDLEANYVRRPGVQRTQIPYIYCCSFRQIHAREEESNGQVQGPGKSGSLFQIPSGPTRGIKDVIFRVKIKKKEEALNKSLRSDPKKQRHNLTQTIRTRSSLPFLPGRSRPTSSPASP</sequence>
<feature type="region of interest" description="Disordered" evidence="1">
    <location>
        <begin position="86"/>
        <end position="105"/>
    </location>
</feature>
<reference evidence="2" key="1">
    <citation type="journal article" date="2020" name="G3 (Bethesda)">
        <title>High-Quality Assemblies for Three Invasive Social Wasps from the &lt;i&gt;Vespula&lt;/i&gt; Genus.</title>
        <authorList>
            <person name="Harrop T.W.R."/>
            <person name="Guhlin J."/>
            <person name="McLaughlin G.M."/>
            <person name="Permina E."/>
            <person name="Stockwell P."/>
            <person name="Gilligan J."/>
            <person name="Le Lec M.F."/>
            <person name="Gruber M.A.M."/>
            <person name="Quinn O."/>
            <person name="Lovegrove M."/>
            <person name="Duncan E.J."/>
            <person name="Remnant E.J."/>
            <person name="Van Eeckhoven J."/>
            <person name="Graham B."/>
            <person name="Knapp R.A."/>
            <person name="Langford K.W."/>
            <person name="Kronenberg Z."/>
            <person name="Press M.O."/>
            <person name="Eacker S.M."/>
            <person name="Wilson-Rankin E.E."/>
            <person name="Purcell J."/>
            <person name="Lester P.J."/>
            <person name="Dearden P.K."/>
        </authorList>
    </citation>
    <scope>NUCLEOTIDE SEQUENCE</scope>
    <source>
        <strain evidence="2">Linc-1</strain>
    </source>
</reference>
<dbReference type="Proteomes" id="UP000617340">
    <property type="component" value="Unassembled WGS sequence"/>
</dbReference>
<accession>A0A834NTK8</accession>
<comment type="caution">
    <text evidence="2">The sequence shown here is derived from an EMBL/GenBank/DDBJ whole genome shotgun (WGS) entry which is preliminary data.</text>
</comment>
<feature type="compositionally biased region" description="Polar residues" evidence="1">
    <location>
        <begin position="141"/>
        <end position="151"/>
    </location>
</feature>
<dbReference type="EMBL" id="JACSDZ010000001">
    <property type="protein sequence ID" value="KAF7417687.1"/>
    <property type="molecule type" value="Genomic_DNA"/>
</dbReference>
<evidence type="ECO:0000256" key="1">
    <source>
        <dbReference type="SAM" id="MobiDB-lite"/>
    </source>
</evidence>
<evidence type="ECO:0000313" key="3">
    <source>
        <dbReference type="Proteomes" id="UP000617340"/>
    </source>
</evidence>
<name>A0A834NTK8_VESGE</name>
<proteinExistence type="predicted"/>
<feature type="region of interest" description="Disordered" evidence="1">
    <location>
        <begin position="128"/>
        <end position="168"/>
    </location>
</feature>
<evidence type="ECO:0000313" key="2">
    <source>
        <dbReference type="EMBL" id="KAF7417687.1"/>
    </source>
</evidence>
<protein>
    <submittedName>
        <fullName evidence="2">Uncharacterized protein</fullName>
    </submittedName>
</protein>
<organism evidence="2 3">
    <name type="scientific">Vespula germanica</name>
    <name type="common">German yellow jacket</name>
    <name type="synonym">Paravespula germanica</name>
    <dbReference type="NCBI Taxonomy" id="30212"/>
    <lineage>
        <taxon>Eukaryota</taxon>
        <taxon>Metazoa</taxon>
        <taxon>Ecdysozoa</taxon>
        <taxon>Arthropoda</taxon>
        <taxon>Hexapoda</taxon>
        <taxon>Insecta</taxon>
        <taxon>Pterygota</taxon>
        <taxon>Neoptera</taxon>
        <taxon>Endopterygota</taxon>
        <taxon>Hymenoptera</taxon>
        <taxon>Apocrita</taxon>
        <taxon>Aculeata</taxon>
        <taxon>Vespoidea</taxon>
        <taxon>Vespidae</taxon>
        <taxon>Vespinae</taxon>
        <taxon>Vespula</taxon>
    </lineage>
</organism>